<evidence type="ECO:0000313" key="2">
    <source>
        <dbReference type="EMBL" id="SMO73376.1"/>
    </source>
</evidence>
<keyword evidence="3" id="KW-1185">Reference proteome</keyword>
<gene>
    <name evidence="2" type="ORF">SAMN06265348_10650</name>
</gene>
<protein>
    <submittedName>
        <fullName evidence="2">Uncharacterized protein</fullName>
    </submittedName>
</protein>
<sequence length="141" mass="15070">MENNNSANEPLQEQQQTQNQDHQTAGTDANQDQTSLASDGPISKSEGTDSPDLTDVSAENSEENSGLGIGDAAPGISNSNINEQEPITQETAQEGQDETELNNSDSDQQTLDNSQEGYIEKDISQQQANALDTSSENDTQP</sequence>
<dbReference type="Proteomes" id="UP000320300">
    <property type="component" value="Unassembled WGS sequence"/>
</dbReference>
<organism evidence="2 3">
    <name type="scientific">Pedobacter westerhofensis</name>
    <dbReference type="NCBI Taxonomy" id="425512"/>
    <lineage>
        <taxon>Bacteria</taxon>
        <taxon>Pseudomonadati</taxon>
        <taxon>Bacteroidota</taxon>
        <taxon>Sphingobacteriia</taxon>
        <taxon>Sphingobacteriales</taxon>
        <taxon>Sphingobacteriaceae</taxon>
        <taxon>Pedobacter</taxon>
    </lineage>
</organism>
<feature type="compositionally biased region" description="Polar residues" evidence="1">
    <location>
        <begin position="101"/>
        <end position="116"/>
    </location>
</feature>
<feature type="compositionally biased region" description="Polar residues" evidence="1">
    <location>
        <begin position="24"/>
        <end position="37"/>
    </location>
</feature>
<evidence type="ECO:0000313" key="3">
    <source>
        <dbReference type="Proteomes" id="UP000320300"/>
    </source>
</evidence>
<proteinExistence type="predicted"/>
<dbReference type="RefSeq" id="WP_142528570.1">
    <property type="nucleotide sequence ID" value="NZ_CBCSJO010000006.1"/>
</dbReference>
<evidence type="ECO:0000256" key="1">
    <source>
        <dbReference type="SAM" id="MobiDB-lite"/>
    </source>
</evidence>
<dbReference type="AlphaFoldDB" id="A0A521DNU5"/>
<feature type="region of interest" description="Disordered" evidence="1">
    <location>
        <begin position="1"/>
        <end position="141"/>
    </location>
</feature>
<reference evidence="2 3" key="1">
    <citation type="submission" date="2017-05" db="EMBL/GenBank/DDBJ databases">
        <authorList>
            <person name="Varghese N."/>
            <person name="Submissions S."/>
        </authorList>
    </citation>
    <scope>NUCLEOTIDE SEQUENCE [LARGE SCALE GENOMIC DNA]</scope>
    <source>
        <strain evidence="2 3">DSM 19036</strain>
    </source>
</reference>
<dbReference type="EMBL" id="FXTN01000006">
    <property type="protein sequence ID" value="SMO73376.1"/>
    <property type="molecule type" value="Genomic_DNA"/>
</dbReference>
<feature type="compositionally biased region" description="Polar residues" evidence="1">
    <location>
        <begin position="1"/>
        <end position="11"/>
    </location>
</feature>
<accession>A0A521DNU5</accession>
<feature type="compositionally biased region" description="Low complexity" evidence="1">
    <location>
        <begin position="12"/>
        <end position="23"/>
    </location>
</feature>
<feature type="compositionally biased region" description="Polar residues" evidence="1">
    <location>
        <begin position="124"/>
        <end position="141"/>
    </location>
</feature>
<feature type="compositionally biased region" description="Polar residues" evidence="1">
    <location>
        <begin position="76"/>
        <end position="94"/>
    </location>
</feature>
<name>A0A521DNU5_9SPHI</name>